<feature type="transmembrane region" description="Helical" evidence="1">
    <location>
        <begin position="223"/>
        <end position="247"/>
    </location>
</feature>
<feature type="transmembrane region" description="Helical" evidence="1">
    <location>
        <begin position="128"/>
        <end position="152"/>
    </location>
</feature>
<dbReference type="InterPro" id="IPR006461">
    <property type="entry name" value="PLAC_motif_containing"/>
</dbReference>
<feature type="transmembrane region" description="Helical" evidence="1">
    <location>
        <begin position="383"/>
        <end position="402"/>
    </location>
</feature>
<sequence>MELVENGGKKHHEIQEEKVMATSMTLNDYINIQIPSSENNELINHKQKRFLDFLKAHPSKEWFQKLGFIGRLSPFTFLRRSTSVSQPRPSVLTTEERRRRFRVPFVRKIDWPALIKYCKNWAKHPSNIAMLVWLSFVAVGIIILGLLMLGLLNGALSKSERTRWTEILNQVLNALFTIMCLYQHPRLFHHLVLLYNWRSSDIAELRKLYCKTPFRRPNERAHITFVVILLHITCISQYALCALYWGFTSKTRPDWAENLFIGVGIAAPVIAFLYTTYSPLGKKYESETDEENSEPAVNMVKLGSKRVVITNPEWIGGLYDIRDDMTVTYLSFFCTVCVFGWNMERLGFGNMYVHIVTFILLLLAPFLVFTVAALNINNEGIKYTVEIIGILLCFLGLLYGGFWRSQMRKKFKLPKSLFCSGNATMGDFMQWLFCWSCSLAQEVRTGNFYDVEDDSFCMKEEESARPELAPLPREAVVSPVMEMKKDGGGLDVLPVSVGGSSVGKDEALRPPLQPLIDMEVVVQPSKN</sequence>
<dbReference type="PANTHER" id="PTHR31045">
    <property type="entry name" value="PLAC8 FAMILY PROTEIN-RELATED"/>
    <property type="match status" value="1"/>
</dbReference>
<reference evidence="3" key="1">
    <citation type="submission" date="2025-08" db="UniProtKB">
        <authorList>
            <consortium name="RefSeq"/>
        </authorList>
    </citation>
    <scope>IDENTIFICATION</scope>
</reference>
<protein>
    <submittedName>
        <fullName evidence="3">Uncharacterized protein LOC120283273</fullName>
    </submittedName>
</protein>
<dbReference type="AlphaFoldDB" id="A0AB40D6E2"/>
<proteinExistence type="predicted"/>
<gene>
    <name evidence="3" type="primary">LOC120283273</name>
</gene>
<keyword evidence="1" id="KW-1133">Transmembrane helix</keyword>
<name>A0AB40D6E2_DIOCR</name>
<keyword evidence="2" id="KW-1185">Reference proteome</keyword>
<dbReference type="NCBIfam" id="TIGR01571">
    <property type="entry name" value="A_thal_Cys_rich"/>
    <property type="match status" value="1"/>
</dbReference>
<feature type="transmembrane region" description="Helical" evidence="1">
    <location>
        <begin position="355"/>
        <end position="377"/>
    </location>
</feature>
<feature type="transmembrane region" description="Helical" evidence="1">
    <location>
        <begin position="326"/>
        <end position="343"/>
    </location>
</feature>
<feature type="transmembrane region" description="Helical" evidence="1">
    <location>
        <begin position="259"/>
        <end position="277"/>
    </location>
</feature>
<dbReference type="GO" id="GO:0009975">
    <property type="term" value="F:cyclase activity"/>
    <property type="evidence" value="ECO:0007669"/>
    <property type="project" value="TreeGrafter"/>
</dbReference>
<dbReference type="Pfam" id="PF04749">
    <property type="entry name" value="PLAC8"/>
    <property type="match status" value="1"/>
</dbReference>
<dbReference type="GeneID" id="120283273"/>
<keyword evidence="1" id="KW-0812">Transmembrane</keyword>
<dbReference type="RefSeq" id="XP_039145848.1">
    <property type="nucleotide sequence ID" value="XM_039289914.1"/>
</dbReference>
<keyword evidence="1" id="KW-0472">Membrane</keyword>
<dbReference type="Proteomes" id="UP001515500">
    <property type="component" value="Chromosome 19"/>
</dbReference>
<dbReference type="InterPro" id="IPR021369">
    <property type="entry name" value="DUF2985"/>
</dbReference>
<evidence type="ECO:0000313" key="3">
    <source>
        <dbReference type="RefSeq" id="XP_039145848.1"/>
    </source>
</evidence>
<accession>A0AB40D6E2</accession>
<dbReference type="PANTHER" id="PTHR31045:SF19">
    <property type="entry name" value="OS03G0299800 PROTEIN"/>
    <property type="match status" value="1"/>
</dbReference>
<dbReference type="Pfam" id="PF11204">
    <property type="entry name" value="DUF2985"/>
    <property type="match status" value="1"/>
</dbReference>
<organism evidence="2 3">
    <name type="scientific">Dioscorea cayennensis subsp. rotundata</name>
    <name type="common">White Guinea yam</name>
    <name type="synonym">Dioscorea rotundata</name>
    <dbReference type="NCBI Taxonomy" id="55577"/>
    <lineage>
        <taxon>Eukaryota</taxon>
        <taxon>Viridiplantae</taxon>
        <taxon>Streptophyta</taxon>
        <taxon>Embryophyta</taxon>
        <taxon>Tracheophyta</taxon>
        <taxon>Spermatophyta</taxon>
        <taxon>Magnoliopsida</taxon>
        <taxon>Liliopsida</taxon>
        <taxon>Dioscoreales</taxon>
        <taxon>Dioscoreaceae</taxon>
        <taxon>Dioscorea</taxon>
    </lineage>
</organism>
<evidence type="ECO:0000313" key="2">
    <source>
        <dbReference type="Proteomes" id="UP001515500"/>
    </source>
</evidence>
<dbReference type="GO" id="GO:0051762">
    <property type="term" value="P:sesquiterpene biosynthetic process"/>
    <property type="evidence" value="ECO:0007669"/>
    <property type="project" value="TreeGrafter"/>
</dbReference>
<evidence type="ECO:0000256" key="1">
    <source>
        <dbReference type="SAM" id="Phobius"/>
    </source>
</evidence>